<feature type="transmembrane region" description="Helical" evidence="20">
    <location>
        <begin position="324"/>
        <end position="342"/>
    </location>
</feature>
<comment type="function">
    <text evidence="1 20">Component of the ubiquinol-cytochrome c reductase complex (complex III or cytochrome b-c1 complex) that is part of the mitochondrial respiratory chain. The b-c1 complex mediates electron transfer from ubiquinol to cytochrome c. Contributes to the generation of a proton gradient across the mitochondrial membrane that is then used for ATP synthesis.</text>
</comment>
<feature type="transmembrane region" description="Helical" evidence="20">
    <location>
        <begin position="114"/>
        <end position="134"/>
    </location>
</feature>
<feature type="transmembrane region" description="Helical" evidence="20">
    <location>
        <begin position="31"/>
        <end position="57"/>
    </location>
</feature>
<feature type="binding site" description="axial binding residue" evidence="19">
    <location>
        <position position="183"/>
    </location>
    <ligand>
        <name>heme b</name>
        <dbReference type="ChEBI" id="CHEBI:60344"/>
        <label>b562</label>
    </ligand>
    <ligandPart>
        <name>Fe</name>
        <dbReference type="ChEBI" id="CHEBI:18248"/>
    </ligandPart>
</feature>
<keyword evidence="14" id="KW-0830">Ubiquinone</keyword>
<feature type="transmembrane region" description="Helical" evidence="20">
    <location>
        <begin position="230"/>
        <end position="251"/>
    </location>
</feature>
<dbReference type="PROSITE" id="PS51003">
    <property type="entry name" value="CYTB_CTER"/>
    <property type="match status" value="1"/>
</dbReference>
<feature type="domain" description="Cytochrome b/b6 C-terminal region profile" evidence="22">
    <location>
        <begin position="211"/>
        <end position="378"/>
    </location>
</feature>
<evidence type="ECO:0000256" key="12">
    <source>
        <dbReference type="ARBA" id="ARBA00022989"/>
    </source>
</evidence>
<evidence type="ECO:0000259" key="21">
    <source>
        <dbReference type="PROSITE" id="PS51002"/>
    </source>
</evidence>
<dbReference type="CDD" id="cd00284">
    <property type="entry name" value="Cytochrome_b_N"/>
    <property type="match status" value="1"/>
</dbReference>
<keyword evidence="6 19" id="KW-0349">Heme</keyword>
<feature type="binding site" description="axial binding residue" evidence="19">
    <location>
        <position position="98"/>
    </location>
    <ligand>
        <name>heme b</name>
        <dbReference type="ChEBI" id="CHEBI:60344"/>
        <label>b566</label>
    </ligand>
    <ligandPart>
        <name>Fe</name>
        <dbReference type="ChEBI" id="CHEBI:18248"/>
    </ligandPart>
</feature>
<evidence type="ECO:0000256" key="16">
    <source>
        <dbReference type="ARBA" id="ARBA00023136"/>
    </source>
</evidence>
<evidence type="ECO:0000256" key="5">
    <source>
        <dbReference type="ARBA" id="ARBA00022448"/>
    </source>
</evidence>
<keyword evidence="9 19" id="KW-0479">Metal-binding</keyword>
<dbReference type="InterPro" id="IPR005798">
    <property type="entry name" value="Cyt_b/b6_C"/>
</dbReference>
<evidence type="ECO:0000256" key="11">
    <source>
        <dbReference type="ARBA" id="ARBA00022982"/>
    </source>
</evidence>
<feature type="domain" description="Cytochrome b/b6 N-terminal region profile" evidence="21">
    <location>
        <begin position="1"/>
        <end position="210"/>
    </location>
</feature>
<feature type="binding site" description="axial binding residue" evidence="19">
    <location>
        <position position="197"/>
    </location>
    <ligand>
        <name>heme b</name>
        <dbReference type="ChEBI" id="CHEBI:60344"/>
        <label>b566</label>
    </ligand>
    <ligandPart>
        <name>Fe</name>
        <dbReference type="ChEBI" id="CHEBI:18248"/>
    </ligandPart>
</feature>
<reference evidence="23" key="1">
    <citation type="journal article" date="2019" name="Mitochondrial DNA Part B Resour">
        <title>The complete mitochondrial genome of a sawfly species, Analcellicampa danfengensis (Hymenoptera: Tenthredinidae).</title>
        <authorList>
            <person name="Liu H."/>
            <person name="Chen Q."/>
            <person name="Liu Y."/>
            <person name="Pu D."/>
            <person name="Chen Z."/>
            <person name="Liu X."/>
        </authorList>
    </citation>
    <scope>NUCLEOTIDE SEQUENCE</scope>
</reference>
<evidence type="ECO:0000259" key="22">
    <source>
        <dbReference type="PROSITE" id="PS51003"/>
    </source>
</evidence>
<sequence length="378" mass="43560">MNKPLRLSNPIFKIINNSLIDLPTPSNISTLWNFGSLLGLCLIIQLITGIFLAMHYCANIQLAFSSVIHICRDVNNGWILRSLHANGASMFFICIYIHIGRGMYYGSFHFKKTWITGVLMLFLVMGAAFMGYVLPWGQMSFWGATVITSLLSAIPYLGTSMVYWLWGGFSVDNATLTRFFTFHFIIPFIILAFTIIHLMFLHETGSNNPLGLNSNMDKIPFHPYFTFKDIMGFIIMLTFLIMVILISPNMFGDPDNFMSANPMITPFHIKPEWYFLFAYAILRSIPNKLGGVIALVLSILILMIMPFYHMKNFKSLMFYPLNQFLFWMMISNIILLTWIGYSPVEAPYEMMGQIFTLIYFTYFMMNPLISKLWDNLLN</sequence>
<evidence type="ECO:0000256" key="2">
    <source>
        <dbReference type="ARBA" id="ARBA00004448"/>
    </source>
</evidence>
<dbReference type="CTD" id="4519"/>
<proteinExistence type="inferred from homology"/>
<dbReference type="InterPro" id="IPR048259">
    <property type="entry name" value="Cytochrome_b_N_euk/bac"/>
</dbReference>
<dbReference type="PROSITE" id="PS51002">
    <property type="entry name" value="CYTB_NTER"/>
    <property type="match status" value="1"/>
</dbReference>
<keyword evidence="7 20" id="KW-0679">Respiratory chain</keyword>
<evidence type="ECO:0000256" key="15">
    <source>
        <dbReference type="ARBA" id="ARBA00023128"/>
    </source>
</evidence>
<dbReference type="Pfam" id="PF00033">
    <property type="entry name" value="Cytochrome_B"/>
    <property type="match status" value="1"/>
</dbReference>
<comment type="subunit">
    <text evidence="3">The main subunits of complex b-c1 are: cytochrome b, cytochrome c1 and the Rieske protein.</text>
</comment>
<dbReference type="PANTHER" id="PTHR19271">
    <property type="entry name" value="CYTOCHROME B"/>
    <property type="match status" value="1"/>
</dbReference>
<dbReference type="PANTHER" id="PTHR19271:SF16">
    <property type="entry name" value="CYTOCHROME B"/>
    <property type="match status" value="1"/>
</dbReference>
<dbReference type="RefSeq" id="YP_010148419.1">
    <property type="nucleotide sequence ID" value="NC_057102.1"/>
</dbReference>
<comment type="cofactor">
    <cofactor evidence="20">
        <name>heme b</name>
        <dbReference type="ChEBI" id="CHEBI:60344"/>
    </cofactor>
    <text evidence="20">Binds 2 heme groups non-covalently.</text>
</comment>
<dbReference type="InterPro" id="IPR005797">
    <property type="entry name" value="Cyt_b/b6_N"/>
</dbReference>
<evidence type="ECO:0000256" key="7">
    <source>
        <dbReference type="ARBA" id="ARBA00022660"/>
    </source>
</evidence>
<evidence type="ECO:0000256" key="20">
    <source>
        <dbReference type="RuleBase" id="RU362117"/>
    </source>
</evidence>
<dbReference type="FunFam" id="1.20.810.10:FF:000002">
    <property type="entry name" value="Cytochrome b"/>
    <property type="match status" value="1"/>
</dbReference>
<dbReference type="InterPro" id="IPR036150">
    <property type="entry name" value="Cyt_b/b6_C_sf"/>
</dbReference>
<protein>
    <recommendedName>
        <fullName evidence="4 20">Cytochrome b</fullName>
    </recommendedName>
</protein>
<comment type="subcellular location">
    <subcellularLocation>
        <location evidence="2">Mitochondrion inner membrane</location>
        <topology evidence="2">Multi-pass membrane protein</topology>
    </subcellularLocation>
</comment>
<keyword evidence="13 19" id="KW-0408">Iron</keyword>
<evidence type="ECO:0000256" key="3">
    <source>
        <dbReference type="ARBA" id="ARBA00011649"/>
    </source>
</evidence>
<feature type="binding site" description="axial binding residue" evidence="19">
    <location>
        <position position="84"/>
    </location>
    <ligand>
        <name>heme b</name>
        <dbReference type="ChEBI" id="CHEBI:60344"/>
        <label>b562</label>
    </ligand>
    <ligandPart>
        <name>Fe</name>
        <dbReference type="ChEBI" id="CHEBI:18248"/>
    </ligandPart>
</feature>
<evidence type="ECO:0000256" key="10">
    <source>
        <dbReference type="ARBA" id="ARBA00022792"/>
    </source>
</evidence>
<gene>
    <name evidence="23" type="primary">CYTB</name>
</gene>
<evidence type="ECO:0000256" key="4">
    <source>
        <dbReference type="ARBA" id="ARBA00013531"/>
    </source>
</evidence>
<dbReference type="GO" id="GO:0016491">
    <property type="term" value="F:oxidoreductase activity"/>
    <property type="evidence" value="ECO:0007669"/>
    <property type="project" value="UniProtKB-UniRule"/>
</dbReference>
<evidence type="ECO:0000256" key="1">
    <source>
        <dbReference type="ARBA" id="ARBA00002566"/>
    </source>
</evidence>
<evidence type="ECO:0000256" key="8">
    <source>
        <dbReference type="ARBA" id="ARBA00022692"/>
    </source>
</evidence>
<dbReference type="AlphaFoldDB" id="A0A7U0FNX0"/>
<feature type="transmembrane region" description="Helical" evidence="20">
    <location>
        <begin position="178"/>
        <end position="201"/>
    </location>
</feature>
<feature type="transmembrane region" description="Helical" evidence="20">
    <location>
        <begin position="141"/>
        <end position="166"/>
    </location>
</feature>
<feature type="transmembrane region" description="Helical" evidence="20">
    <location>
        <begin position="354"/>
        <end position="373"/>
    </location>
</feature>
<dbReference type="GO" id="GO:0046872">
    <property type="term" value="F:metal ion binding"/>
    <property type="evidence" value="ECO:0007669"/>
    <property type="project" value="UniProtKB-UniRule"/>
</dbReference>
<comment type="similarity">
    <text evidence="17 20">Belongs to the cytochrome b family.</text>
</comment>
<evidence type="ECO:0000256" key="18">
    <source>
        <dbReference type="PIRSR" id="PIRSR038885-1"/>
    </source>
</evidence>
<name>A0A7U0FNX0_9HYME</name>
<evidence type="ECO:0000256" key="9">
    <source>
        <dbReference type="ARBA" id="ARBA00022723"/>
    </source>
</evidence>
<dbReference type="PIRSF" id="PIRSF038885">
    <property type="entry name" value="COB"/>
    <property type="match status" value="1"/>
</dbReference>
<reference evidence="23" key="2">
    <citation type="submission" date="2019-07" db="EMBL/GenBank/DDBJ databases">
        <authorList>
            <person name="Liu H.-L."/>
            <person name="Chen Q.-D."/>
            <person name="Liu Y.-Y."/>
            <person name="Pu D.-Q."/>
            <person name="Chen Z.-T."/>
            <person name="Liu X."/>
        </authorList>
    </citation>
    <scope>NUCLEOTIDE SEQUENCE</scope>
</reference>
<dbReference type="GO" id="GO:0008121">
    <property type="term" value="F:quinol-cytochrome-c reductase activity"/>
    <property type="evidence" value="ECO:0007669"/>
    <property type="project" value="InterPro"/>
</dbReference>
<keyword evidence="5 20" id="KW-0813">Transport</keyword>
<keyword evidence="10" id="KW-0999">Mitochondrion inner membrane</keyword>
<evidence type="ECO:0000256" key="19">
    <source>
        <dbReference type="PIRSR" id="PIRSR038885-2"/>
    </source>
</evidence>
<dbReference type="InterPro" id="IPR048260">
    <property type="entry name" value="Cytochrome_b_C_euk/bac"/>
</dbReference>
<keyword evidence="15 20" id="KW-0496">Mitochondrion</keyword>
<comment type="cofactor">
    <cofactor evidence="19">
        <name>heme</name>
        <dbReference type="ChEBI" id="CHEBI:30413"/>
    </cofactor>
    <text evidence="19">Binds 2 heme groups non-covalently.</text>
</comment>
<evidence type="ECO:0000256" key="13">
    <source>
        <dbReference type="ARBA" id="ARBA00023004"/>
    </source>
</evidence>
<evidence type="ECO:0000256" key="14">
    <source>
        <dbReference type="ARBA" id="ARBA00023075"/>
    </source>
</evidence>
<dbReference type="InterPro" id="IPR030689">
    <property type="entry name" value="Cytochrome_b"/>
</dbReference>
<keyword evidence="12 20" id="KW-1133">Transmembrane helix</keyword>
<dbReference type="GO" id="GO:0005743">
    <property type="term" value="C:mitochondrial inner membrane"/>
    <property type="evidence" value="ECO:0007669"/>
    <property type="project" value="UniProtKB-SubCell"/>
</dbReference>
<feature type="transmembrane region" description="Helical" evidence="20">
    <location>
        <begin position="78"/>
        <end position="99"/>
    </location>
</feature>
<dbReference type="Pfam" id="PF00032">
    <property type="entry name" value="Cytochrom_B_C"/>
    <property type="match status" value="1"/>
</dbReference>
<keyword evidence="11 20" id="KW-0249">Electron transport</keyword>
<dbReference type="Gene3D" id="1.20.810.10">
    <property type="entry name" value="Cytochrome Bc1 Complex, Chain C"/>
    <property type="match status" value="1"/>
</dbReference>
<accession>A0A7U0FNX0</accession>
<keyword evidence="16 20" id="KW-0472">Membrane</keyword>
<dbReference type="CDD" id="cd00290">
    <property type="entry name" value="cytochrome_b_C"/>
    <property type="match status" value="1"/>
</dbReference>
<feature type="binding site" evidence="18">
    <location>
        <position position="202"/>
    </location>
    <ligand>
        <name>a ubiquinone</name>
        <dbReference type="ChEBI" id="CHEBI:16389"/>
    </ligand>
</feature>
<evidence type="ECO:0000256" key="6">
    <source>
        <dbReference type="ARBA" id="ARBA00022617"/>
    </source>
</evidence>
<dbReference type="SUPFAM" id="SSF81648">
    <property type="entry name" value="a domain/subunit of cytochrome bc1 complex (Ubiquinol-cytochrome c reductase)"/>
    <property type="match status" value="1"/>
</dbReference>
<geneLocation type="mitochondrion" evidence="23"/>
<dbReference type="InterPro" id="IPR027387">
    <property type="entry name" value="Cytb/b6-like_sf"/>
</dbReference>
<evidence type="ECO:0000313" key="23">
    <source>
        <dbReference type="EMBL" id="QQV69258.1"/>
    </source>
</evidence>
<dbReference type="GeneID" id="67147289"/>
<dbReference type="InterPro" id="IPR016174">
    <property type="entry name" value="Di-haem_cyt_TM"/>
</dbReference>
<feature type="transmembrane region" description="Helical" evidence="20">
    <location>
        <begin position="289"/>
        <end position="309"/>
    </location>
</feature>
<organism evidence="23">
    <name type="scientific">Analcellicampa danfengensis</name>
    <dbReference type="NCBI Taxonomy" id="2419779"/>
    <lineage>
        <taxon>Eukaryota</taxon>
        <taxon>Metazoa</taxon>
        <taxon>Ecdysozoa</taxon>
        <taxon>Arthropoda</taxon>
        <taxon>Hexapoda</taxon>
        <taxon>Insecta</taxon>
        <taxon>Pterygota</taxon>
        <taxon>Neoptera</taxon>
        <taxon>Endopterygota</taxon>
        <taxon>Hymenoptera</taxon>
        <taxon>Tenthredinoidea</taxon>
        <taxon>Tenthredinidae</taxon>
        <taxon>Hoplocampinae</taxon>
        <taxon>Analcellicampa</taxon>
    </lineage>
</organism>
<dbReference type="GO" id="GO:0045275">
    <property type="term" value="C:respiratory chain complex III"/>
    <property type="evidence" value="ECO:0007669"/>
    <property type="project" value="InterPro"/>
</dbReference>
<dbReference type="GO" id="GO:0006122">
    <property type="term" value="P:mitochondrial electron transport, ubiquinol to cytochrome c"/>
    <property type="evidence" value="ECO:0007669"/>
    <property type="project" value="TreeGrafter"/>
</dbReference>
<evidence type="ECO:0000256" key="17">
    <source>
        <dbReference type="ARBA" id="ARBA00061233"/>
    </source>
</evidence>
<dbReference type="EMBL" id="MN163004">
    <property type="protein sequence ID" value="QQV69258.1"/>
    <property type="molecule type" value="Genomic_DNA"/>
</dbReference>
<keyword evidence="8 20" id="KW-0812">Transmembrane</keyword>
<dbReference type="SUPFAM" id="SSF81342">
    <property type="entry name" value="Transmembrane di-heme cytochromes"/>
    <property type="match status" value="1"/>
</dbReference>